<evidence type="ECO:0000313" key="13">
    <source>
        <dbReference type="EMBL" id="QLJ52920.1"/>
    </source>
</evidence>
<gene>
    <name evidence="13" type="ORF">Sv326_0745</name>
</gene>
<evidence type="ECO:0000313" key="14">
    <source>
        <dbReference type="Proteomes" id="UP000510821"/>
    </source>
</evidence>
<evidence type="ECO:0000256" key="9">
    <source>
        <dbReference type="ARBA" id="ARBA00022842"/>
    </source>
</evidence>
<dbReference type="Gene3D" id="3.30.200.20">
    <property type="entry name" value="Phosphorylase Kinase, domain 1"/>
    <property type="match status" value="1"/>
</dbReference>
<evidence type="ECO:0000256" key="3">
    <source>
        <dbReference type="ARBA" id="ARBA00022527"/>
    </source>
</evidence>
<keyword evidence="3" id="KW-0723">Serine/threonine-protein kinase</keyword>
<keyword evidence="5" id="KW-0479">Metal-binding</keyword>
<evidence type="ECO:0000259" key="12">
    <source>
        <dbReference type="SMART" id="SM00090"/>
    </source>
</evidence>
<keyword evidence="4 13" id="KW-0808">Transferase</keyword>
<reference evidence="14" key="1">
    <citation type="submission" date="2020-07" db="EMBL/GenBank/DDBJ databases">
        <title>Metabolic diversity and evolutionary history of the archaeal phylum ###Micrarchaeota### uncovered from a freshwater lake metagenome.</title>
        <authorList>
            <person name="Kadnikov V.V."/>
            <person name="Savvichev A.S."/>
            <person name="Mardanov A.V."/>
            <person name="Beletsky A.V."/>
            <person name="Chupakov A.V."/>
            <person name="Kokryatskaya N.M."/>
            <person name="Pimenov N.V."/>
            <person name="Ravin N.V."/>
        </authorList>
    </citation>
    <scope>NUCLEOTIDE SEQUENCE [LARGE SCALE GENOMIC DNA]</scope>
</reference>
<keyword evidence="7 13" id="KW-0418">Kinase</keyword>
<keyword evidence="6" id="KW-0547">Nucleotide-binding</keyword>
<protein>
    <recommendedName>
        <fullName evidence="2">non-specific serine/threonine protein kinase</fullName>
        <ecNumber evidence="2">2.7.11.1</ecNumber>
    </recommendedName>
</protein>
<dbReference type="CDD" id="cd05145">
    <property type="entry name" value="RIO1_like"/>
    <property type="match status" value="1"/>
</dbReference>
<accession>A0A7D6BFQ5</accession>
<dbReference type="GO" id="GO:0004674">
    <property type="term" value="F:protein serine/threonine kinase activity"/>
    <property type="evidence" value="ECO:0007669"/>
    <property type="project" value="UniProtKB-KW"/>
</dbReference>
<evidence type="ECO:0000256" key="4">
    <source>
        <dbReference type="ARBA" id="ARBA00022679"/>
    </source>
</evidence>
<name>A0A7D6BFQ5_FERL1</name>
<dbReference type="GO" id="GO:0046872">
    <property type="term" value="F:metal ion binding"/>
    <property type="evidence" value="ECO:0007669"/>
    <property type="project" value="UniProtKB-KW"/>
</dbReference>
<dbReference type="SMART" id="SM00090">
    <property type="entry name" value="RIO"/>
    <property type="match status" value="1"/>
</dbReference>
<keyword evidence="8" id="KW-0067">ATP-binding</keyword>
<evidence type="ECO:0000256" key="5">
    <source>
        <dbReference type="ARBA" id="ARBA00022723"/>
    </source>
</evidence>
<organism evidence="13 14">
    <name type="scientific">Fermentimicrarchaeum limneticum</name>
    <dbReference type="NCBI Taxonomy" id="2795018"/>
    <lineage>
        <taxon>Archaea</taxon>
        <taxon>Candidatus Micrarchaeota</taxon>
        <taxon>Candidatus Fermentimicrarchaeales</taxon>
        <taxon>Candidatus Fermentimicrarchaeaceae</taxon>
        <taxon>Candidatus Fermentimicrarchaeum</taxon>
    </lineage>
</organism>
<dbReference type="Proteomes" id="UP000510821">
    <property type="component" value="Chromosome"/>
</dbReference>
<dbReference type="PANTHER" id="PTHR45723">
    <property type="entry name" value="SERINE/THREONINE-PROTEIN KINASE RIO1"/>
    <property type="match status" value="1"/>
</dbReference>
<keyword evidence="9" id="KW-0460">Magnesium</keyword>
<dbReference type="SUPFAM" id="SSF56112">
    <property type="entry name" value="Protein kinase-like (PK-like)"/>
    <property type="match status" value="1"/>
</dbReference>
<evidence type="ECO:0000256" key="8">
    <source>
        <dbReference type="ARBA" id="ARBA00022840"/>
    </source>
</evidence>
<dbReference type="Pfam" id="PF01163">
    <property type="entry name" value="RIO1"/>
    <property type="match status" value="1"/>
</dbReference>
<evidence type="ECO:0000256" key="11">
    <source>
        <dbReference type="ARBA" id="ARBA00048679"/>
    </source>
</evidence>
<dbReference type="EMBL" id="CP058998">
    <property type="protein sequence ID" value="QLJ52920.1"/>
    <property type="molecule type" value="Genomic_DNA"/>
</dbReference>
<feature type="domain" description="RIO kinase" evidence="12">
    <location>
        <begin position="19"/>
        <end position="253"/>
    </location>
</feature>
<dbReference type="Gene3D" id="1.10.510.10">
    <property type="entry name" value="Transferase(Phosphotransferase) domain 1"/>
    <property type="match status" value="1"/>
</dbReference>
<dbReference type="GO" id="GO:0005524">
    <property type="term" value="F:ATP binding"/>
    <property type="evidence" value="ECO:0007669"/>
    <property type="project" value="UniProtKB-KW"/>
</dbReference>
<evidence type="ECO:0000256" key="6">
    <source>
        <dbReference type="ARBA" id="ARBA00022741"/>
    </source>
</evidence>
<dbReference type="AlphaFoldDB" id="A0A7D6BFQ5"/>
<comment type="catalytic activity">
    <reaction evidence="10">
        <text>L-threonyl-[protein] + ATP = O-phospho-L-threonyl-[protein] + ADP + H(+)</text>
        <dbReference type="Rhea" id="RHEA:46608"/>
        <dbReference type="Rhea" id="RHEA-COMP:11060"/>
        <dbReference type="Rhea" id="RHEA-COMP:11605"/>
        <dbReference type="ChEBI" id="CHEBI:15378"/>
        <dbReference type="ChEBI" id="CHEBI:30013"/>
        <dbReference type="ChEBI" id="CHEBI:30616"/>
        <dbReference type="ChEBI" id="CHEBI:61977"/>
        <dbReference type="ChEBI" id="CHEBI:456216"/>
        <dbReference type="EC" id="2.7.11.1"/>
    </reaction>
</comment>
<dbReference type="EC" id="2.7.11.1" evidence="2"/>
<dbReference type="InterPro" id="IPR000687">
    <property type="entry name" value="RIO_kinase"/>
</dbReference>
<sequence length="255" mass="29669">MARRLSTRKRPRREDKQLKERKKIESEVFDRQSMLVLGSFLNRGILKSVDYPIASGKEAVVFRATAGDKFEKDEEYVAVKIYRIETSDFVRMQDYIRGDPRFLGVKRAKRQIVYAWTRKEFRNLEICADAGVPAPTQYVFKDNVLLMQFLGEEGIPDSLLIDVGSDNPEKDCETLLGYVKKLYEKEFVHADISEFNVMMHGDVPYLIDVGQGVLLDHPKADEFLRRDVENILRYFRKYDVERNAEDVLKEVKASV</sequence>
<dbReference type="InterPro" id="IPR011009">
    <property type="entry name" value="Kinase-like_dom_sf"/>
</dbReference>
<evidence type="ECO:0000256" key="10">
    <source>
        <dbReference type="ARBA" id="ARBA00047899"/>
    </source>
</evidence>
<dbReference type="KEGG" id="flt:Sv326_0745"/>
<dbReference type="InterPro" id="IPR051272">
    <property type="entry name" value="RIO-type_Ser/Thr_kinase"/>
</dbReference>
<evidence type="ECO:0000256" key="7">
    <source>
        <dbReference type="ARBA" id="ARBA00022777"/>
    </source>
</evidence>
<dbReference type="InterPro" id="IPR018934">
    <property type="entry name" value="RIO_dom"/>
</dbReference>
<comment type="catalytic activity">
    <reaction evidence="11">
        <text>L-seryl-[protein] + ATP = O-phospho-L-seryl-[protein] + ADP + H(+)</text>
        <dbReference type="Rhea" id="RHEA:17989"/>
        <dbReference type="Rhea" id="RHEA-COMP:9863"/>
        <dbReference type="Rhea" id="RHEA-COMP:11604"/>
        <dbReference type="ChEBI" id="CHEBI:15378"/>
        <dbReference type="ChEBI" id="CHEBI:29999"/>
        <dbReference type="ChEBI" id="CHEBI:30616"/>
        <dbReference type="ChEBI" id="CHEBI:83421"/>
        <dbReference type="ChEBI" id="CHEBI:456216"/>
        <dbReference type="EC" id="2.7.11.1"/>
    </reaction>
</comment>
<comment type="similarity">
    <text evidence="1">Belongs to the protein kinase superfamily. RIO-type Ser/Thr kinase family.</text>
</comment>
<evidence type="ECO:0000256" key="2">
    <source>
        <dbReference type="ARBA" id="ARBA00012513"/>
    </source>
</evidence>
<proteinExistence type="inferred from homology"/>
<evidence type="ECO:0000256" key="1">
    <source>
        <dbReference type="ARBA" id="ARBA00009196"/>
    </source>
</evidence>